<keyword evidence="4" id="KW-0804">Transcription</keyword>
<sequence length="129" mass="14806">MELIQLTKAEEQVMQYVWKLKETVVKDVVEQFDDPKPAYTTVATVLSVLEKKGFVGRKKIGNTNLFFPEVTKAEYTKFQFGSLLKNYFNGSFPKMATFFARENQLDLADLEAILKEAEQELNKPDQTAD</sequence>
<dbReference type="AlphaFoldDB" id="A0A419WBR9"/>
<protein>
    <submittedName>
        <fullName evidence="6">Putative transcriptional regulator</fullName>
    </submittedName>
</protein>
<evidence type="ECO:0000256" key="2">
    <source>
        <dbReference type="ARBA" id="ARBA00023015"/>
    </source>
</evidence>
<evidence type="ECO:0000256" key="3">
    <source>
        <dbReference type="ARBA" id="ARBA00023125"/>
    </source>
</evidence>
<keyword evidence="2" id="KW-0805">Transcription regulation</keyword>
<dbReference type="Gene3D" id="1.10.4040.10">
    <property type="entry name" value="Penicillinase repressor domain"/>
    <property type="match status" value="1"/>
</dbReference>
<dbReference type="InterPro" id="IPR036388">
    <property type="entry name" value="WH-like_DNA-bd_sf"/>
</dbReference>
<dbReference type="EMBL" id="RAPN01000001">
    <property type="protein sequence ID" value="RKD92854.1"/>
    <property type="molecule type" value="Genomic_DNA"/>
</dbReference>
<dbReference type="Gene3D" id="1.10.10.10">
    <property type="entry name" value="Winged helix-like DNA-binding domain superfamily/Winged helix DNA-binding domain"/>
    <property type="match status" value="1"/>
</dbReference>
<evidence type="ECO:0000256" key="5">
    <source>
        <dbReference type="SAM" id="Coils"/>
    </source>
</evidence>
<dbReference type="Pfam" id="PF03965">
    <property type="entry name" value="Penicillinase_R"/>
    <property type="match status" value="1"/>
</dbReference>
<keyword evidence="7" id="KW-1185">Reference proteome</keyword>
<evidence type="ECO:0000313" key="7">
    <source>
        <dbReference type="Proteomes" id="UP000283387"/>
    </source>
</evidence>
<dbReference type="PIRSF" id="PIRSF019455">
    <property type="entry name" value="CopR_AtkY"/>
    <property type="match status" value="1"/>
</dbReference>
<dbReference type="InterPro" id="IPR005650">
    <property type="entry name" value="BlaI_family"/>
</dbReference>
<feature type="coiled-coil region" evidence="5">
    <location>
        <begin position="100"/>
        <end position="127"/>
    </location>
</feature>
<dbReference type="SUPFAM" id="SSF46785">
    <property type="entry name" value="Winged helix' DNA-binding domain"/>
    <property type="match status" value="1"/>
</dbReference>
<comment type="caution">
    <text evidence="6">The sequence shown here is derived from an EMBL/GenBank/DDBJ whole genome shotgun (WGS) entry which is preliminary data.</text>
</comment>
<evidence type="ECO:0000313" key="6">
    <source>
        <dbReference type="EMBL" id="RKD92854.1"/>
    </source>
</evidence>
<evidence type="ECO:0000256" key="1">
    <source>
        <dbReference type="ARBA" id="ARBA00011046"/>
    </source>
</evidence>
<reference evidence="6 7" key="1">
    <citation type="submission" date="2018-09" db="EMBL/GenBank/DDBJ databases">
        <title>Genomic Encyclopedia of Archaeal and Bacterial Type Strains, Phase II (KMG-II): from individual species to whole genera.</title>
        <authorList>
            <person name="Goeker M."/>
        </authorList>
    </citation>
    <scope>NUCLEOTIDE SEQUENCE [LARGE SCALE GENOMIC DNA]</scope>
    <source>
        <strain evidence="6 7">DSM 27148</strain>
    </source>
</reference>
<comment type="similarity">
    <text evidence="1">Belongs to the BlaI transcriptional regulatory family.</text>
</comment>
<proteinExistence type="inferred from homology"/>
<dbReference type="GO" id="GO:0003677">
    <property type="term" value="F:DNA binding"/>
    <property type="evidence" value="ECO:0007669"/>
    <property type="project" value="UniProtKB-KW"/>
</dbReference>
<dbReference type="Proteomes" id="UP000283387">
    <property type="component" value="Unassembled WGS sequence"/>
</dbReference>
<dbReference type="GO" id="GO:0045892">
    <property type="term" value="P:negative regulation of DNA-templated transcription"/>
    <property type="evidence" value="ECO:0007669"/>
    <property type="project" value="InterPro"/>
</dbReference>
<organism evidence="6 7">
    <name type="scientific">Mangrovibacterium diazotrophicum</name>
    <dbReference type="NCBI Taxonomy" id="1261403"/>
    <lineage>
        <taxon>Bacteria</taxon>
        <taxon>Pseudomonadati</taxon>
        <taxon>Bacteroidota</taxon>
        <taxon>Bacteroidia</taxon>
        <taxon>Marinilabiliales</taxon>
        <taxon>Prolixibacteraceae</taxon>
        <taxon>Mangrovibacterium</taxon>
    </lineage>
</organism>
<name>A0A419WBR9_9BACT</name>
<evidence type="ECO:0000256" key="4">
    <source>
        <dbReference type="ARBA" id="ARBA00023163"/>
    </source>
</evidence>
<keyword evidence="5" id="KW-0175">Coiled coil</keyword>
<dbReference type="RefSeq" id="WP_245994987.1">
    <property type="nucleotide sequence ID" value="NZ_RAPN01000001.1"/>
</dbReference>
<dbReference type="InterPro" id="IPR036390">
    <property type="entry name" value="WH_DNA-bd_sf"/>
</dbReference>
<keyword evidence="3" id="KW-0238">DNA-binding</keyword>
<gene>
    <name evidence="6" type="ORF">BC643_3231</name>
</gene>
<accession>A0A419WBR9</accession>